<keyword evidence="2" id="KW-0285">Flavoprotein</keyword>
<dbReference type="GO" id="GO:0050661">
    <property type="term" value="F:NADP binding"/>
    <property type="evidence" value="ECO:0007669"/>
    <property type="project" value="InterPro"/>
</dbReference>
<dbReference type="VEuPathDB" id="FungiDB:BDV34DRAFT_236773"/>
<dbReference type="InterPro" id="IPR002227">
    <property type="entry name" value="Tyrosinase_Cu-bd"/>
</dbReference>
<evidence type="ECO:0000313" key="7">
    <source>
        <dbReference type="EMBL" id="KAB8202736.1"/>
    </source>
</evidence>
<evidence type="ECO:0000259" key="6">
    <source>
        <dbReference type="PROSITE" id="PS00498"/>
    </source>
</evidence>
<comment type="similarity">
    <text evidence="1">Belongs to the FMO family.</text>
</comment>
<dbReference type="PROSITE" id="PS00498">
    <property type="entry name" value="TYROSINASE_2"/>
    <property type="match status" value="1"/>
</dbReference>
<evidence type="ECO:0000256" key="3">
    <source>
        <dbReference type="ARBA" id="ARBA00022827"/>
    </source>
</evidence>
<feature type="domain" description="Tyrosinase copper-binding" evidence="5">
    <location>
        <begin position="569"/>
        <end position="586"/>
    </location>
</feature>
<dbReference type="GO" id="GO:0004499">
    <property type="term" value="F:N,N-dimethylaniline monooxygenase activity"/>
    <property type="evidence" value="ECO:0007669"/>
    <property type="project" value="InterPro"/>
</dbReference>
<evidence type="ECO:0000256" key="4">
    <source>
        <dbReference type="ARBA" id="ARBA00023002"/>
    </source>
</evidence>
<evidence type="ECO:0000259" key="5">
    <source>
        <dbReference type="PROSITE" id="PS00497"/>
    </source>
</evidence>
<dbReference type="InterPro" id="IPR008922">
    <property type="entry name" value="Di-copper_centre_dom_sf"/>
</dbReference>
<dbReference type="Proteomes" id="UP000326532">
    <property type="component" value="Unassembled WGS sequence"/>
</dbReference>
<dbReference type="Gene3D" id="3.50.50.60">
    <property type="entry name" value="FAD/NAD(P)-binding domain"/>
    <property type="match status" value="2"/>
</dbReference>
<feature type="domain" description="Tyrosinase copper-binding" evidence="6">
    <location>
        <begin position="696"/>
        <end position="707"/>
    </location>
</feature>
<dbReference type="GO" id="GO:0050660">
    <property type="term" value="F:flavin adenine dinucleotide binding"/>
    <property type="evidence" value="ECO:0007669"/>
    <property type="project" value="InterPro"/>
</dbReference>
<proteinExistence type="inferred from homology"/>
<protein>
    <recommendedName>
        <fullName evidence="5 6">Tyrosinase copper-binding domain-containing protein</fullName>
    </recommendedName>
</protein>
<dbReference type="EMBL" id="ML735000">
    <property type="protein sequence ID" value="KAB8202736.1"/>
    <property type="molecule type" value="Genomic_DNA"/>
</dbReference>
<keyword evidence="4" id="KW-0560">Oxidoreductase</keyword>
<dbReference type="InterPro" id="IPR036188">
    <property type="entry name" value="FAD/NAD-bd_sf"/>
</dbReference>
<evidence type="ECO:0000256" key="1">
    <source>
        <dbReference type="ARBA" id="ARBA00009183"/>
    </source>
</evidence>
<dbReference type="Gene3D" id="1.10.1280.10">
    <property type="entry name" value="Di-copper center containing domain from catechol oxidase"/>
    <property type="match status" value="2"/>
</dbReference>
<dbReference type="InterPro" id="IPR020946">
    <property type="entry name" value="Flavin_mOase-like"/>
</dbReference>
<keyword evidence="8" id="KW-1185">Reference proteome</keyword>
<sequence>MANPQTTRVAVVGAGISGVLAAGHLLATGLDVTVFERNAAPGGVWYAIPLSVLLATRGADAWARLYDEQTPIEPSYPAMKPSKADPPATNGQETSKFMLEHAPPGPCYYNLQNNVPTPLLEVSLKPWPDGTPDTVRHDVIQRFIQDMSIEAKVHDVTRYGARVKKVVKEGAEWKITWSTPHVGMQSETSEFEQVSRFDVVIVASGHYHAPRVPDIPGLSDTKRKYGSRILHSKQYRRPESFRNKNILMIGGGVSSIDIANDISPFANTIYQSTRNSKFDLVESMLPKNGVRVHEISHFEIQNHSDDALSDDEPLPLTIHFESGQSLHGIHIIMLCTGYHITFPYLEDYHSDETTLQDADENILITDGTQVHNLYQDIFYIPDPTLVFVGLPYYTFTFSIFDFQAIVVAQVLSGTVQLPTETEMRSEYNAKVERVGLGKVFHSILGTEENYVHDLLTWVNTSRAAQELVAIKGFSSSCFVPVYAVLTIISLITVTVSLVHLLSATGTTTTFPPCRNPAVRREWRSLTTSEKQNFTQAVICLASIPSTWQPNGTIYDDFAILHGGIGSWCHRSASFLPWHRYTLVVFEKALREHCGFTGQVPYWDWTLDWMNLANSSIFNSVDGFGGDGDRTGPEVVGGGHCVIDGPFAGLQPILYNHTYVQHCIARGFRDGDQAGRISGEYYRPESIGGILRKQSSDPLFYVHHAQLDRLWWRWQQENPDLRLKEYHGKHMYNSTGNATLDDILMYGGFAEDIPVSRVMDTKGGFLCYTY</sequence>
<dbReference type="Pfam" id="PF13450">
    <property type="entry name" value="NAD_binding_8"/>
    <property type="match status" value="1"/>
</dbReference>
<accession>A0A5N6DC68</accession>
<evidence type="ECO:0000256" key="2">
    <source>
        <dbReference type="ARBA" id="ARBA00022630"/>
    </source>
</evidence>
<dbReference type="PRINTS" id="PR00092">
    <property type="entry name" value="TYROSINASE"/>
</dbReference>
<dbReference type="Pfam" id="PF00743">
    <property type="entry name" value="FMO-like"/>
    <property type="match status" value="2"/>
</dbReference>
<organism evidence="7 8">
    <name type="scientific">Aspergillus parasiticus</name>
    <dbReference type="NCBI Taxonomy" id="5067"/>
    <lineage>
        <taxon>Eukaryota</taxon>
        <taxon>Fungi</taxon>
        <taxon>Dikarya</taxon>
        <taxon>Ascomycota</taxon>
        <taxon>Pezizomycotina</taxon>
        <taxon>Eurotiomycetes</taxon>
        <taxon>Eurotiomycetidae</taxon>
        <taxon>Eurotiales</taxon>
        <taxon>Aspergillaceae</taxon>
        <taxon>Aspergillus</taxon>
        <taxon>Aspergillus subgen. Circumdati</taxon>
    </lineage>
</organism>
<evidence type="ECO:0000313" key="8">
    <source>
        <dbReference type="Proteomes" id="UP000326532"/>
    </source>
</evidence>
<name>A0A5N6DC68_ASPPA</name>
<reference evidence="7 8" key="1">
    <citation type="submission" date="2019-04" db="EMBL/GenBank/DDBJ databases">
        <title>Fungal friends and foes A comparative genomics study of 23 Aspergillus species from section Flavi.</title>
        <authorList>
            <consortium name="DOE Joint Genome Institute"/>
            <person name="Kjaerbolling I."/>
            <person name="Vesth T.C."/>
            <person name="Frisvad J.C."/>
            <person name="Nybo J.L."/>
            <person name="Theobald S."/>
            <person name="Kildgaard S."/>
            <person name="Petersen T.I."/>
            <person name="Kuo A."/>
            <person name="Sato A."/>
            <person name="Lyhne E.K."/>
            <person name="Kogle M.E."/>
            <person name="Wiebenga A."/>
            <person name="Kun R.S."/>
            <person name="Lubbers R.J."/>
            <person name="Makela M.R."/>
            <person name="Barry K."/>
            <person name="Chovatia M."/>
            <person name="Clum A."/>
            <person name="Daum C."/>
            <person name="Haridas S."/>
            <person name="He G."/>
            <person name="LaButti K."/>
            <person name="Lipzen A."/>
            <person name="Mondo S."/>
            <person name="Pangilinan J."/>
            <person name="Riley R."/>
            <person name="Salamov A."/>
            <person name="Simmons B.A."/>
            <person name="Magnuson J.K."/>
            <person name="Henrissat B."/>
            <person name="Mortensen U.H."/>
            <person name="Larsen T.O."/>
            <person name="De vries R.P."/>
            <person name="Grigoriev I.V."/>
            <person name="Machida M."/>
            <person name="Baker S.E."/>
            <person name="Andersen M.R."/>
        </authorList>
    </citation>
    <scope>NUCLEOTIDE SEQUENCE [LARGE SCALE GENOMIC DNA]</scope>
    <source>
        <strain evidence="7 8">CBS 117618</strain>
    </source>
</reference>
<dbReference type="SUPFAM" id="SSF48056">
    <property type="entry name" value="Di-copper centre-containing domain"/>
    <property type="match status" value="1"/>
</dbReference>
<dbReference type="PROSITE" id="PS00497">
    <property type="entry name" value="TYROSINASE_1"/>
    <property type="match status" value="1"/>
</dbReference>
<gene>
    <name evidence="7" type="ORF">BDV34DRAFT_236773</name>
</gene>
<dbReference type="InterPro" id="IPR050346">
    <property type="entry name" value="FMO-like"/>
</dbReference>
<dbReference type="AlphaFoldDB" id="A0A5N6DC68"/>
<dbReference type="SUPFAM" id="SSF51905">
    <property type="entry name" value="FAD/NAD(P)-binding domain"/>
    <property type="match status" value="2"/>
</dbReference>
<dbReference type="PRINTS" id="PR00419">
    <property type="entry name" value="ADXRDTASE"/>
</dbReference>
<dbReference type="PANTHER" id="PTHR23023">
    <property type="entry name" value="DIMETHYLANILINE MONOOXYGENASE"/>
    <property type="match status" value="1"/>
</dbReference>
<dbReference type="Pfam" id="PF00264">
    <property type="entry name" value="Tyrosinase"/>
    <property type="match status" value="2"/>
</dbReference>
<keyword evidence="3" id="KW-0274">FAD</keyword>